<evidence type="ECO:0000313" key="2">
    <source>
        <dbReference type="EMBL" id="VAX23692.1"/>
    </source>
</evidence>
<organism evidence="2">
    <name type="scientific">hydrothermal vent metagenome</name>
    <dbReference type="NCBI Taxonomy" id="652676"/>
    <lineage>
        <taxon>unclassified sequences</taxon>
        <taxon>metagenomes</taxon>
        <taxon>ecological metagenomes</taxon>
    </lineage>
</organism>
<dbReference type="EMBL" id="UOGA01000251">
    <property type="protein sequence ID" value="VAX23692.1"/>
    <property type="molecule type" value="Genomic_DNA"/>
</dbReference>
<reference evidence="2" key="1">
    <citation type="submission" date="2018-06" db="EMBL/GenBank/DDBJ databases">
        <authorList>
            <person name="Zhirakovskaya E."/>
        </authorList>
    </citation>
    <scope>NUCLEOTIDE SEQUENCE</scope>
</reference>
<accession>A0A3B1C6H0</accession>
<proteinExistence type="predicted"/>
<feature type="region of interest" description="Disordered" evidence="1">
    <location>
        <begin position="241"/>
        <end position="271"/>
    </location>
</feature>
<sequence length="318" mass="35462">GQNVGSPQDTFTGSYNPAEVLSQPKTQGDSMSVVYGNVSLDLYASRSESLTTQYTSQGPDGYRSFRQELGRRFESSLSLDFSFLAKVDGAAQKLAELDSSLLDKWMAEASDLLNLREKDFQEFVIATDELFNELEKALGMGPEGLNYVSDFFTSEVDKFLDSVKENVQYFEKNPLGEGEDLGLGIPGIKDSVTKNIPDNFKAFLEKLMEQLNAEEFNGIDSLGSLLKSLDELYSEMLERFNEQIDNPENNRGNNRKESGNSSEKDSADQSSNNQFAFQSYEYYYERVITVSALLQYSAQEPAPAQVDISQPPPVDVTT</sequence>
<feature type="compositionally biased region" description="Basic and acidic residues" evidence="1">
    <location>
        <begin position="254"/>
        <end position="267"/>
    </location>
</feature>
<dbReference type="AlphaFoldDB" id="A0A3B1C6H0"/>
<gene>
    <name evidence="2" type="ORF">MNBD_NITROSPINAE04-60</name>
</gene>
<protein>
    <submittedName>
        <fullName evidence="2">Uncharacterized protein</fullName>
    </submittedName>
</protein>
<feature type="region of interest" description="Disordered" evidence="1">
    <location>
        <begin position="1"/>
        <end position="29"/>
    </location>
</feature>
<feature type="compositionally biased region" description="Polar residues" evidence="1">
    <location>
        <begin position="243"/>
        <end position="252"/>
    </location>
</feature>
<evidence type="ECO:0000256" key="1">
    <source>
        <dbReference type="SAM" id="MobiDB-lite"/>
    </source>
</evidence>
<name>A0A3B1C6H0_9ZZZZ</name>
<feature type="compositionally biased region" description="Polar residues" evidence="1">
    <location>
        <begin position="1"/>
        <end position="15"/>
    </location>
</feature>
<feature type="non-terminal residue" evidence="2">
    <location>
        <position position="1"/>
    </location>
</feature>